<evidence type="ECO:0000256" key="6">
    <source>
        <dbReference type="ARBA" id="ARBA00022989"/>
    </source>
</evidence>
<evidence type="ECO:0000256" key="2">
    <source>
        <dbReference type="ARBA" id="ARBA00009212"/>
    </source>
</evidence>
<feature type="compositionally biased region" description="Low complexity" evidence="8">
    <location>
        <begin position="108"/>
        <end position="124"/>
    </location>
</feature>
<feature type="transmembrane region" description="Helical" evidence="9">
    <location>
        <begin position="6"/>
        <end position="23"/>
    </location>
</feature>
<organism evidence="10 11">
    <name type="scientific">Brachybacterium equifaecis</name>
    <dbReference type="NCBI Taxonomy" id="2910770"/>
    <lineage>
        <taxon>Bacteria</taxon>
        <taxon>Bacillati</taxon>
        <taxon>Actinomycetota</taxon>
        <taxon>Actinomycetes</taxon>
        <taxon>Micrococcales</taxon>
        <taxon>Dermabacteraceae</taxon>
        <taxon>Brachybacterium</taxon>
    </lineage>
</organism>
<reference evidence="10" key="1">
    <citation type="submission" date="2022-02" db="EMBL/GenBank/DDBJ databases">
        <authorList>
            <person name="Lee M."/>
            <person name="Kim S.-J."/>
            <person name="Jung M.-Y."/>
        </authorList>
    </citation>
    <scope>NUCLEOTIDE SEQUENCE</scope>
    <source>
        <strain evidence="10">JHP9</strain>
    </source>
</reference>
<evidence type="ECO:0000256" key="9">
    <source>
        <dbReference type="SAM" id="Phobius"/>
    </source>
</evidence>
<keyword evidence="6 9" id="KW-1133">Transmembrane helix</keyword>
<evidence type="ECO:0000256" key="4">
    <source>
        <dbReference type="ARBA" id="ARBA00022475"/>
    </source>
</evidence>
<sequence>MSMTFWLIVMACGLGIAAVITVARMITGPTILDRAVGSDMILVLVVAALGLYTAASGTAYAIPAMLSLTGLGFLGTLAVARFVGREATPGEFQGQDARGDAGDPAHLADAQAAGEQSEAAGDAEVAGEADPIDGAESAEDAPHRTGPEPGPSEEVGADAASGGPMPRGGTVRGASEEEGVL</sequence>
<feature type="transmembrane region" description="Helical" evidence="9">
    <location>
        <begin position="35"/>
        <end position="54"/>
    </location>
</feature>
<evidence type="ECO:0000256" key="8">
    <source>
        <dbReference type="SAM" id="MobiDB-lite"/>
    </source>
</evidence>
<dbReference type="Pfam" id="PF04066">
    <property type="entry name" value="MrpF_PhaF"/>
    <property type="match status" value="1"/>
</dbReference>
<comment type="subcellular location">
    <subcellularLocation>
        <location evidence="1">Cell membrane</location>
        <topology evidence="1">Multi-pass membrane protein</topology>
    </subcellularLocation>
</comment>
<keyword evidence="11" id="KW-1185">Reference proteome</keyword>
<evidence type="ECO:0000256" key="1">
    <source>
        <dbReference type="ARBA" id="ARBA00004651"/>
    </source>
</evidence>
<keyword evidence="7 9" id="KW-0472">Membrane</keyword>
<evidence type="ECO:0000256" key="5">
    <source>
        <dbReference type="ARBA" id="ARBA00022692"/>
    </source>
</evidence>
<proteinExistence type="inferred from homology"/>
<accession>A0ABT0QYT2</accession>
<dbReference type="PANTHER" id="PTHR34702">
    <property type="entry name" value="NA(+)/H(+) ANTIPORTER SUBUNIT F1"/>
    <property type="match status" value="1"/>
</dbReference>
<comment type="similarity">
    <text evidence="2">Belongs to the CPA3 antiporters (TC 2.A.63) subunit F family.</text>
</comment>
<dbReference type="InterPro" id="IPR007208">
    <property type="entry name" value="MrpF/PhaF-like"/>
</dbReference>
<comment type="caution">
    <text evidence="10">The sequence shown here is derived from an EMBL/GenBank/DDBJ whole genome shotgun (WGS) entry which is preliminary data.</text>
</comment>
<dbReference type="RefSeq" id="WP_249736438.1">
    <property type="nucleotide sequence ID" value="NZ_JAKNCJ010000001.1"/>
</dbReference>
<feature type="compositionally biased region" description="Acidic residues" evidence="8">
    <location>
        <begin position="125"/>
        <end position="139"/>
    </location>
</feature>
<feature type="region of interest" description="Disordered" evidence="8">
    <location>
        <begin position="90"/>
        <end position="181"/>
    </location>
</feature>
<keyword evidence="5 9" id="KW-0812">Transmembrane</keyword>
<evidence type="ECO:0000256" key="3">
    <source>
        <dbReference type="ARBA" id="ARBA00022448"/>
    </source>
</evidence>
<keyword evidence="3" id="KW-0813">Transport</keyword>
<evidence type="ECO:0000256" key="7">
    <source>
        <dbReference type="ARBA" id="ARBA00023136"/>
    </source>
</evidence>
<dbReference type="PANTHER" id="PTHR34702:SF1">
    <property type="entry name" value="NA(+)_H(+) ANTIPORTER SUBUNIT F"/>
    <property type="match status" value="1"/>
</dbReference>
<gene>
    <name evidence="10" type="ORF">Bequi_02860</name>
</gene>
<keyword evidence="4" id="KW-1003">Cell membrane</keyword>
<protein>
    <submittedName>
        <fullName evidence="10">Monovalent cation/H+ antiporter complex subunit F</fullName>
    </submittedName>
</protein>
<evidence type="ECO:0000313" key="10">
    <source>
        <dbReference type="EMBL" id="MCL6422333.1"/>
    </source>
</evidence>
<dbReference type="EMBL" id="JAKNCJ010000001">
    <property type="protein sequence ID" value="MCL6422333.1"/>
    <property type="molecule type" value="Genomic_DNA"/>
</dbReference>
<evidence type="ECO:0000313" key="11">
    <source>
        <dbReference type="Proteomes" id="UP001203761"/>
    </source>
</evidence>
<dbReference type="Proteomes" id="UP001203761">
    <property type="component" value="Unassembled WGS sequence"/>
</dbReference>
<name>A0ABT0QYT2_9MICO</name>